<accession>M5DUF7</accession>
<keyword evidence="1" id="KW-0812">Transmembrane</keyword>
<keyword evidence="1" id="KW-1133">Transmembrane helix</keyword>
<feature type="transmembrane region" description="Helical" evidence="1">
    <location>
        <begin position="6"/>
        <end position="25"/>
    </location>
</feature>
<dbReference type="STRING" id="187493.CN03_05160"/>
<dbReference type="KEGG" id="tol:TOL_2629"/>
<protein>
    <submittedName>
        <fullName evidence="2">Uncharacterized protein</fullName>
    </submittedName>
</protein>
<evidence type="ECO:0000256" key="1">
    <source>
        <dbReference type="SAM" id="Phobius"/>
    </source>
</evidence>
<evidence type="ECO:0000313" key="3">
    <source>
        <dbReference type="Proteomes" id="UP000011866"/>
    </source>
</evidence>
<feature type="transmembrane region" description="Helical" evidence="1">
    <location>
        <begin position="79"/>
        <end position="97"/>
    </location>
</feature>
<reference evidence="2 3" key="1">
    <citation type="journal article" date="2013" name="Genome Announc.">
        <title>Genome Sequence of Thalassolituus oleivorans MIL-1 (DSM 14913T).</title>
        <authorList>
            <person name="Golyshin P.N."/>
            <person name="Werner J."/>
            <person name="Chernikova T.N."/>
            <person name="Tran H."/>
            <person name="Ferrer M."/>
            <person name="Yakimov M.M."/>
            <person name="Teeling H."/>
            <person name="Golyshina O.V."/>
        </authorList>
    </citation>
    <scope>NUCLEOTIDE SEQUENCE [LARGE SCALE GENOMIC DNA]</scope>
    <source>
        <strain evidence="2 3">MIL-1</strain>
    </source>
</reference>
<dbReference type="EMBL" id="HF680312">
    <property type="protein sequence ID" value="CCU73027.1"/>
    <property type="molecule type" value="Genomic_DNA"/>
</dbReference>
<keyword evidence="1" id="KW-0472">Membrane</keyword>
<dbReference type="AlphaFoldDB" id="M5DUF7"/>
<dbReference type="Proteomes" id="UP000011866">
    <property type="component" value="Chromosome"/>
</dbReference>
<name>M5DUF7_9GAMM</name>
<keyword evidence="3" id="KW-1185">Reference proteome</keyword>
<organism evidence="2 3">
    <name type="scientific">Thalassolituus oleivorans MIL-1</name>
    <dbReference type="NCBI Taxonomy" id="1298593"/>
    <lineage>
        <taxon>Bacteria</taxon>
        <taxon>Pseudomonadati</taxon>
        <taxon>Pseudomonadota</taxon>
        <taxon>Gammaproteobacteria</taxon>
        <taxon>Oceanospirillales</taxon>
        <taxon>Oceanospirillaceae</taxon>
        <taxon>Thalassolituus</taxon>
    </lineage>
</organism>
<sequence>MACISYFVLGVALFGSVYLVPLYLADLQQRIVVGSQNALEYLRQLGDMLQAGGGSADQSYGVLMAELHTQAMVMSYNEAFFGLGIALLLASVVSLSIRPAAAQADIAEAPVH</sequence>
<evidence type="ECO:0000313" key="2">
    <source>
        <dbReference type="EMBL" id="CCU73027.1"/>
    </source>
</evidence>
<gene>
    <name evidence="2" type="ORF">TOL_2629</name>
</gene>
<proteinExistence type="predicted"/>
<dbReference type="RefSeq" id="WP_015487743.1">
    <property type="nucleotide sequence ID" value="NC_020888.1"/>
</dbReference>
<dbReference type="GeneID" id="79178589"/>
<dbReference type="HOGENOM" id="CLU_2144665_0_0_6"/>